<name>A0ABQ9I338_9NEOP</name>
<comment type="caution">
    <text evidence="2">The sequence shown here is derived from an EMBL/GenBank/DDBJ whole genome shotgun (WGS) entry which is preliminary data.</text>
</comment>
<keyword evidence="3" id="KW-1185">Reference proteome</keyword>
<proteinExistence type="predicted"/>
<feature type="compositionally biased region" description="Basic residues" evidence="1">
    <location>
        <begin position="923"/>
        <end position="943"/>
    </location>
</feature>
<feature type="compositionally biased region" description="Basic and acidic residues" evidence="1">
    <location>
        <begin position="944"/>
        <end position="960"/>
    </location>
</feature>
<sequence length="1108" mass="124985">MFSTKWNIACVCFGVDFGNFGIVLQTLIAKITSSQETAKREQDARMETMMANVTSGTADITTSFEAKFGSMQQELATVNKDVMLIREEEARTAADLREIETGITNQVLTRSHHPAKLWTEQLPTFEAKAGENPVEYLSNLEEYSSLFPLSEVPEISIKLYCTILRNCTPNGSTQERGKPWRNTCLRCMTSPGILRRPSGGEEFAAIFMYKLPYKYQTHWSGRMDQDLASFREGLLEFDRIERLKGHSSIGTATEIMRLTIRHHYALTSHVRHTAHHCTDLIRDHEKTSSSGVTRNRIQFQGNTFGKEAKTIQAEEDNTTAGRIQDDEETTTGEDHRRTRMDRRRINSNRDIWQDRITIPEMTDRVPTEEIIENEGFSARTAGPYTCIKLSKKWLQITKKLLQLYEGPYEISRVINKNCYELKDPTTGEVNNKKGVGSSPRTSVMLVWWLRVQVNNKKGVGSSPRTSVMLVWWLRVQVNNKKGVGSSPRTSVMLVWWLRVQVNNKKGVGSSPRTSVMLVWWLRVQVNNKKGVGSSPRTSVMLVWWLRVQVNNKKGVGSSPRTSVMLVWWLRVQVNNKKGVGSSPRTSVMLVWWLRVQVNNKKGVGSSPRTSVMLVWWLRVQVNNKKGVGSSPRTSAMLVWWLRVQVNSKKGVGSSPRTSVMLVWWLRVQVNNKKGVGSSPRTSVMLVWRLRVQVNNKKGVGSSPRTSVMLVWWLRVQVNNKKGVGSSPRTSVMLVWWLRVQVNSKKGVGSSPRTSVMLVWWLRVQVNNKKGVGSSPRTSAMLVWWLRVQVNSKKGVGSSPRTSVMLVWWLRVQVNNKKGVGSSPRTSVMLVWRLRVQVNNKKGVGSSPLVFENFDVLEDRAAGSSLRKVSQTFPSWEVGTSTHLKRLIVALPSGVDRRTFKDIQRCRNPALERKGGGNATSAREKKKKKNPPTKWHRPARFPHVKIREPGIEPGSSRREATPDGQLTDATDYCESSIGRLDYSSIGHAALEYCVLLCVRPPPPPSTHERVFLTVFGRADCDCLASVGGQVSTPREVHAALRENCTPVQNLARSDNEALVARASVTLIAPTLLGQKKKKKKGKRCRHHRPSIPNPTAVVGGIRDYSPYIF</sequence>
<reference evidence="2 3" key="1">
    <citation type="submission" date="2023-02" db="EMBL/GenBank/DDBJ databases">
        <title>LHISI_Scaffold_Assembly.</title>
        <authorList>
            <person name="Stuart O.P."/>
            <person name="Cleave R."/>
            <person name="Magrath M.J.L."/>
            <person name="Mikheyev A.S."/>
        </authorList>
    </citation>
    <scope>NUCLEOTIDE SEQUENCE [LARGE SCALE GENOMIC DNA]</scope>
    <source>
        <strain evidence="2">Daus_M_001</strain>
        <tissue evidence="2">Leg muscle</tissue>
    </source>
</reference>
<evidence type="ECO:0000313" key="3">
    <source>
        <dbReference type="Proteomes" id="UP001159363"/>
    </source>
</evidence>
<accession>A0ABQ9I338</accession>
<feature type="region of interest" description="Disordered" evidence="1">
    <location>
        <begin position="311"/>
        <end position="342"/>
    </location>
</feature>
<evidence type="ECO:0000256" key="1">
    <source>
        <dbReference type="SAM" id="MobiDB-lite"/>
    </source>
</evidence>
<protein>
    <submittedName>
        <fullName evidence="2">Uncharacterized protein</fullName>
    </submittedName>
</protein>
<organism evidence="2 3">
    <name type="scientific">Dryococelus australis</name>
    <dbReference type="NCBI Taxonomy" id="614101"/>
    <lineage>
        <taxon>Eukaryota</taxon>
        <taxon>Metazoa</taxon>
        <taxon>Ecdysozoa</taxon>
        <taxon>Arthropoda</taxon>
        <taxon>Hexapoda</taxon>
        <taxon>Insecta</taxon>
        <taxon>Pterygota</taxon>
        <taxon>Neoptera</taxon>
        <taxon>Polyneoptera</taxon>
        <taxon>Phasmatodea</taxon>
        <taxon>Verophasmatodea</taxon>
        <taxon>Anareolatae</taxon>
        <taxon>Phasmatidae</taxon>
        <taxon>Eurycanthinae</taxon>
        <taxon>Dryococelus</taxon>
    </lineage>
</organism>
<gene>
    <name evidence="2" type="ORF">PR048_010565</name>
</gene>
<dbReference type="EMBL" id="JARBHB010000003">
    <property type="protein sequence ID" value="KAJ8891056.1"/>
    <property type="molecule type" value="Genomic_DNA"/>
</dbReference>
<evidence type="ECO:0000313" key="2">
    <source>
        <dbReference type="EMBL" id="KAJ8891056.1"/>
    </source>
</evidence>
<dbReference type="Proteomes" id="UP001159363">
    <property type="component" value="Chromosome 3"/>
</dbReference>
<feature type="region of interest" description="Disordered" evidence="1">
    <location>
        <begin position="906"/>
        <end position="967"/>
    </location>
</feature>